<dbReference type="AlphaFoldDB" id="C6LP46"/>
<dbReference type="OrthoDB" id="10254987at2759"/>
<reference evidence="2 3" key="1">
    <citation type="journal article" date="2009" name="PLoS Pathog.">
        <title>Draft genome sequencing of giardia intestinalis assemblage B isolate GS: is human giardiasis caused by two different species?</title>
        <authorList>
            <person name="Franzen O."/>
            <person name="Jerlstrom-Hultqvist J."/>
            <person name="Castro E."/>
            <person name="Sherwood E."/>
            <person name="Ankarklev J."/>
            <person name="Reiner D.S."/>
            <person name="Palm D."/>
            <person name="Andersson J.O."/>
            <person name="Andersson B."/>
            <person name="Svard S.G."/>
        </authorList>
    </citation>
    <scope>NUCLEOTIDE SEQUENCE [LARGE SCALE GENOMIC DNA]</scope>
    <source>
        <strain evidence="3">ATCC 50581 / GS clone H7</strain>
    </source>
</reference>
<protein>
    <submittedName>
        <fullName evidence="2">Uncharacterized protein</fullName>
    </submittedName>
</protein>
<organism evidence="2 3">
    <name type="scientific">Giardia intestinalis (strain ATCC 50581 / GS clone H7)</name>
    <name type="common">Giardia lamblia</name>
    <dbReference type="NCBI Taxonomy" id="598745"/>
    <lineage>
        <taxon>Eukaryota</taxon>
        <taxon>Metamonada</taxon>
        <taxon>Diplomonadida</taxon>
        <taxon>Hexamitidae</taxon>
        <taxon>Giardiinae</taxon>
        <taxon>Giardia</taxon>
    </lineage>
</organism>
<comment type="caution">
    <text evidence="2">The sequence shown here is derived from an EMBL/GenBank/DDBJ whole genome shotgun (WGS) entry which is preliminary data.</text>
</comment>
<proteinExistence type="predicted"/>
<evidence type="ECO:0000256" key="1">
    <source>
        <dbReference type="SAM" id="MobiDB-lite"/>
    </source>
</evidence>
<gene>
    <name evidence="2" type="ORF">GL50581_509</name>
</gene>
<evidence type="ECO:0000313" key="3">
    <source>
        <dbReference type="Proteomes" id="UP000002488"/>
    </source>
</evidence>
<dbReference type="EMBL" id="ACGJ01000668">
    <property type="protein sequence ID" value="EET02190.1"/>
    <property type="molecule type" value="Genomic_DNA"/>
</dbReference>
<feature type="region of interest" description="Disordered" evidence="1">
    <location>
        <begin position="385"/>
        <end position="412"/>
    </location>
</feature>
<dbReference type="VEuPathDB" id="GiardiaDB:GL50581_509"/>
<dbReference type="OMA" id="MASHTNN"/>
<dbReference type="Proteomes" id="UP000002488">
    <property type="component" value="Unassembled WGS sequence"/>
</dbReference>
<accession>C6LP46</accession>
<evidence type="ECO:0000313" key="2">
    <source>
        <dbReference type="EMBL" id="EET02190.1"/>
    </source>
</evidence>
<name>C6LP46_GIAIB</name>
<dbReference type="Gene3D" id="3.60.21.60">
    <property type="match status" value="1"/>
</dbReference>
<sequence length="598" mass="65548">MTIDFRAIRLQEDRARGLSINEVCTSAFGSSVIEAIQDLENTEIALTSIYLQTSQMSTTYRTVVLSLLLKLREGIRYISTLFSSLRKDTYLIGVLLHTHDDGFMILQLNVHGILDVLLADPAELSIYTEYLAKLENALLHIESFPMIKLTMMASHTNNISVLFLGALLGLEGLYYDQENFCVTSIVQYYDDAATIQQGLLASKNSASLGLVMKEVSMQQKVTASKSFRLIVLRGPFVKPQYSVKTSVDVIHKLVEKFEASIVLLTGPLLLEYPAEPTDYDSKEVHSIAQQYLVTFLHALHISMFENKCRAILATDYNCLLAPDPYYPSLPYNLVLPDNTPSYKTVLFGGDPLCFSICGVNLAYFSSALNGFQFIESAYLNKRVDAPPSPQVSNGKPDIPTPRSPQSPSSSSIVTVSQASPFKKVTALGSPLQDIPSSAPNVSEAAPIAIRSDETTGLYRAIPPNTNLPGLCDSLIEGRVIAPPSGTSVLRGLEQKRLLYYINASLELQTAIPEFPSSRPLLHSRAPNAWLSPETDIVITTVPTFSPPLLITVYGRARIVVPLLEKDGQGAVITIRQGSGTIDTLAHCETYNFAINLSG</sequence>